<name>A0A285T1P1_9RHOB</name>
<protein>
    <recommendedName>
        <fullName evidence="4">Exo-alpha-sialidase</fullName>
    </recommendedName>
</protein>
<gene>
    <name evidence="2" type="ORF">SAMN05877831_11344</name>
</gene>
<dbReference type="SUPFAM" id="SSF75005">
    <property type="entry name" value="Arabinanase/levansucrase/invertase"/>
    <property type="match status" value="1"/>
</dbReference>
<dbReference type="Gene3D" id="2.115.10.20">
    <property type="entry name" value="Glycosyl hydrolase domain, family 43"/>
    <property type="match status" value="1"/>
</dbReference>
<dbReference type="Proteomes" id="UP000219111">
    <property type="component" value="Unassembled WGS sequence"/>
</dbReference>
<dbReference type="EMBL" id="OBMT01000013">
    <property type="protein sequence ID" value="SOC15231.1"/>
    <property type="molecule type" value="Genomic_DNA"/>
</dbReference>
<dbReference type="AlphaFoldDB" id="A0A285T1P1"/>
<evidence type="ECO:0000256" key="1">
    <source>
        <dbReference type="SAM" id="MobiDB-lite"/>
    </source>
</evidence>
<evidence type="ECO:0008006" key="4">
    <source>
        <dbReference type="Google" id="ProtNLM"/>
    </source>
</evidence>
<proteinExistence type="predicted"/>
<sequence>MRQTISSLWRRRGRILGPDDLQGVRLVQCPTAWQLPNGLVRIAISCRDRANISIIQVMECDPEDGMKIVRSPQIEPAAIQAIARGGLSGIGPCDALWDGDRLLLATSSLTLHGRLYDAAIEVMTSQDGGATFLPPHTLLTSAANNGYPVTLPCIRKLAGGGWRMWFTAFTQWVPEAQPKPDARYCIRSARSEDAEFWTVDPSPAILRAPGEAGLARPTVLEGSGGFEMWFSARGPYSQADPGLRRYRLGYARSRDGAQWRREDERQGFCSSPAPDDWDGQMQCYPFVLRLTDGRQVMFYCGNGYGEAGFGWATREPEGWNQKDDGRGDQDE</sequence>
<accession>A0A285T1P1</accession>
<dbReference type="InterPro" id="IPR023296">
    <property type="entry name" value="Glyco_hydro_beta-prop_sf"/>
</dbReference>
<feature type="region of interest" description="Disordered" evidence="1">
    <location>
        <begin position="311"/>
        <end position="331"/>
    </location>
</feature>
<reference evidence="3" key="1">
    <citation type="submission" date="2017-08" db="EMBL/GenBank/DDBJ databases">
        <authorList>
            <person name="Varghese N."/>
            <person name="Submissions S."/>
        </authorList>
    </citation>
    <scope>NUCLEOTIDE SEQUENCE [LARGE SCALE GENOMIC DNA]</scope>
    <source>
        <strain evidence="3">JA276</strain>
    </source>
</reference>
<feature type="compositionally biased region" description="Basic and acidic residues" evidence="1">
    <location>
        <begin position="314"/>
        <end position="331"/>
    </location>
</feature>
<evidence type="ECO:0000313" key="3">
    <source>
        <dbReference type="Proteomes" id="UP000219111"/>
    </source>
</evidence>
<organism evidence="2 3">
    <name type="scientific">Rhodobacter maris</name>
    <dbReference type="NCBI Taxonomy" id="446682"/>
    <lineage>
        <taxon>Bacteria</taxon>
        <taxon>Pseudomonadati</taxon>
        <taxon>Pseudomonadota</taxon>
        <taxon>Alphaproteobacteria</taxon>
        <taxon>Rhodobacterales</taxon>
        <taxon>Rhodobacter group</taxon>
        <taxon>Rhodobacter</taxon>
    </lineage>
</organism>
<evidence type="ECO:0000313" key="2">
    <source>
        <dbReference type="EMBL" id="SOC15231.1"/>
    </source>
</evidence>
<keyword evidence="3" id="KW-1185">Reference proteome</keyword>